<name>A0A1V5M9F0_UNCT6</name>
<accession>A0A1V5M9F0</accession>
<dbReference type="EC" id="4.2.1.118" evidence="2"/>
<dbReference type="Proteomes" id="UP000485484">
    <property type="component" value="Unassembled WGS sequence"/>
</dbReference>
<dbReference type="PANTHER" id="PTHR12110">
    <property type="entry name" value="HYDROXYPYRUVATE ISOMERASE"/>
    <property type="match status" value="1"/>
</dbReference>
<organism evidence="2">
    <name type="scientific">candidate division TA06 bacterium ADurb.Bin417</name>
    <dbReference type="NCBI Taxonomy" id="1852828"/>
    <lineage>
        <taxon>Bacteria</taxon>
        <taxon>Bacteria division TA06</taxon>
    </lineage>
</organism>
<dbReference type="InterPro" id="IPR036237">
    <property type="entry name" value="Xyl_isomerase-like_sf"/>
</dbReference>
<evidence type="ECO:0000313" key="2">
    <source>
        <dbReference type="EMBL" id="OPZ89451.1"/>
    </source>
</evidence>
<dbReference type="Gene3D" id="3.20.20.150">
    <property type="entry name" value="Divalent-metal-dependent TIM barrel enzymes"/>
    <property type="match status" value="1"/>
</dbReference>
<keyword evidence="2" id="KW-0456">Lyase</keyword>
<dbReference type="AlphaFoldDB" id="A0A1V5M9F0"/>
<reference evidence="2" key="1">
    <citation type="submission" date="2017-02" db="EMBL/GenBank/DDBJ databases">
        <title>Delving into the versatile metabolic prowess of the omnipresent phylum Bacteroidetes.</title>
        <authorList>
            <person name="Nobu M.K."/>
            <person name="Mei R."/>
            <person name="Narihiro T."/>
            <person name="Kuroda K."/>
            <person name="Liu W.-T."/>
        </authorList>
    </citation>
    <scope>NUCLEOTIDE SEQUENCE</scope>
    <source>
        <strain evidence="2">ADurb.Bin417</strain>
    </source>
</reference>
<gene>
    <name evidence="2" type="primary">asbF</name>
    <name evidence="2" type="ORF">BWY73_01504</name>
</gene>
<proteinExistence type="predicted"/>
<dbReference type="InterPro" id="IPR013022">
    <property type="entry name" value="Xyl_isomerase-like_TIM-brl"/>
</dbReference>
<dbReference type="InterPro" id="IPR050312">
    <property type="entry name" value="IolE/XylAMocC-like"/>
</dbReference>
<dbReference type="PANTHER" id="PTHR12110:SF41">
    <property type="entry name" value="INOSOSE DEHYDRATASE"/>
    <property type="match status" value="1"/>
</dbReference>
<evidence type="ECO:0000259" key="1">
    <source>
        <dbReference type="Pfam" id="PF01261"/>
    </source>
</evidence>
<comment type="caution">
    <text evidence="2">The sequence shown here is derived from an EMBL/GenBank/DDBJ whole genome shotgun (WGS) entry which is preliminary data.</text>
</comment>
<sequence>MILPALTSVTFRKLAPEEVVALAAGSGLKGIEWGGDIHVPPGRPEMARRVRALTRSAGLEVSSYGSYYRAGHPETGPFEAVLETALELEAPAIRIWAGRRASAEADPAYRAAVTADVVRVCRLAAAAGRTVAFEYHANTLTDESLSARRLLLEADQSNLRTYWQPPNGLGLGESLQSLKAILPWLSNLHVFYWNPDGKSRRPLAEGTGLWRRYLSVAYAVPGRHYAILEFVMDDAPENFRLDALTLLGWLEELRPPEYQI</sequence>
<dbReference type="EMBL" id="MWAK01000366">
    <property type="protein sequence ID" value="OPZ89451.1"/>
    <property type="molecule type" value="Genomic_DNA"/>
</dbReference>
<protein>
    <submittedName>
        <fullName evidence="2">3-dehydroshikimate dehydratase</fullName>
        <ecNumber evidence="2">4.2.1.118</ecNumber>
    </submittedName>
</protein>
<dbReference type="GO" id="GO:0046565">
    <property type="term" value="F:3-dehydroshikimate dehydratase activity"/>
    <property type="evidence" value="ECO:0007669"/>
    <property type="project" value="UniProtKB-EC"/>
</dbReference>
<feature type="domain" description="Xylose isomerase-like TIM barrel" evidence="1">
    <location>
        <begin position="20"/>
        <end position="215"/>
    </location>
</feature>
<dbReference type="Pfam" id="PF01261">
    <property type="entry name" value="AP_endonuc_2"/>
    <property type="match status" value="1"/>
</dbReference>
<dbReference type="SUPFAM" id="SSF51658">
    <property type="entry name" value="Xylose isomerase-like"/>
    <property type="match status" value="1"/>
</dbReference>